<dbReference type="RefSeq" id="WP_243011821.1">
    <property type="nucleotide sequence ID" value="NZ_JALGAR010000002.1"/>
</dbReference>
<name>A0AA41QWN2_9MICO</name>
<evidence type="ECO:0000313" key="1">
    <source>
        <dbReference type="EMBL" id="MCI4658024.1"/>
    </source>
</evidence>
<dbReference type="AlphaFoldDB" id="A0AA41QWN2"/>
<gene>
    <name evidence="1" type="ORF">MQH31_09410</name>
</gene>
<dbReference type="EMBL" id="JALGAR010000002">
    <property type="protein sequence ID" value="MCI4658024.1"/>
    <property type="molecule type" value="Genomic_DNA"/>
</dbReference>
<proteinExistence type="predicted"/>
<evidence type="ECO:0000313" key="2">
    <source>
        <dbReference type="Proteomes" id="UP001165341"/>
    </source>
</evidence>
<accession>A0AA41QWN2</accession>
<protein>
    <recommendedName>
        <fullName evidence="3">DUF1579 domain-containing protein</fullName>
    </recommendedName>
</protein>
<keyword evidence="2" id="KW-1185">Reference proteome</keyword>
<evidence type="ECO:0008006" key="3">
    <source>
        <dbReference type="Google" id="ProtNLM"/>
    </source>
</evidence>
<sequence>MPLPRSAHAPNDFDFIIGDWVVKHERLRERFTGSEVWDEFDGLSSTSKILGGFGNLEDNLLRYPAGDSRAVALRSYNPGTGQWSIWWLDGRNPSSLDTPVTGAFENGIGTFLATDTLDGIPIVVRFIWDSTREDPTWEQAFSTDDGSTWETNWRMRFIAA</sequence>
<dbReference type="Proteomes" id="UP001165341">
    <property type="component" value="Unassembled WGS sequence"/>
</dbReference>
<reference evidence="1" key="1">
    <citation type="submission" date="2022-03" db="EMBL/GenBank/DDBJ databases">
        <title>Cryobacterium sp. nov. strain ZS14-85, isolated from Antarctic soil.</title>
        <authorList>
            <person name="Li J."/>
            <person name="Niu G."/>
        </authorList>
    </citation>
    <scope>NUCLEOTIDE SEQUENCE</scope>
    <source>
        <strain evidence="1">ZS14-85</strain>
    </source>
</reference>
<comment type="caution">
    <text evidence="1">The sequence shown here is derived from an EMBL/GenBank/DDBJ whole genome shotgun (WGS) entry which is preliminary data.</text>
</comment>
<organism evidence="1 2">
    <name type="scientific">Cryobacterium zhongshanensis</name>
    <dbReference type="NCBI Taxonomy" id="2928153"/>
    <lineage>
        <taxon>Bacteria</taxon>
        <taxon>Bacillati</taxon>
        <taxon>Actinomycetota</taxon>
        <taxon>Actinomycetes</taxon>
        <taxon>Micrococcales</taxon>
        <taxon>Microbacteriaceae</taxon>
        <taxon>Cryobacterium</taxon>
    </lineage>
</organism>